<keyword evidence="2" id="KW-1185">Reference proteome</keyword>
<dbReference type="Proteomes" id="UP000242642">
    <property type="component" value="Unassembled WGS sequence"/>
</dbReference>
<organism evidence="1 2">
    <name type="scientific">Thorsellia anophelis DSM 18579</name>
    <dbReference type="NCBI Taxonomy" id="1123402"/>
    <lineage>
        <taxon>Bacteria</taxon>
        <taxon>Pseudomonadati</taxon>
        <taxon>Pseudomonadota</taxon>
        <taxon>Gammaproteobacteria</taxon>
        <taxon>Enterobacterales</taxon>
        <taxon>Thorselliaceae</taxon>
        <taxon>Thorsellia</taxon>
    </lineage>
</organism>
<dbReference type="EMBL" id="FOHV01000060">
    <property type="protein sequence ID" value="SET65277.1"/>
    <property type="molecule type" value="Genomic_DNA"/>
</dbReference>
<evidence type="ECO:0000313" key="2">
    <source>
        <dbReference type="Proteomes" id="UP000242642"/>
    </source>
</evidence>
<evidence type="ECO:0000313" key="1">
    <source>
        <dbReference type="EMBL" id="SET65277.1"/>
    </source>
</evidence>
<gene>
    <name evidence="1" type="ORF">SAMN02583745_02977</name>
</gene>
<dbReference type="AlphaFoldDB" id="A0A1I0G3J2"/>
<sequence>MKDRLSKNIRDFWNDKRRIVQSTIRQLTEKSNTEKTFARIMLSNY</sequence>
<reference evidence="2" key="1">
    <citation type="submission" date="2016-10" db="EMBL/GenBank/DDBJ databases">
        <authorList>
            <person name="Varghese N."/>
            <person name="Submissions S."/>
        </authorList>
    </citation>
    <scope>NUCLEOTIDE SEQUENCE [LARGE SCALE GENOMIC DNA]</scope>
    <source>
        <strain evidence="2">DSM 18579</strain>
    </source>
</reference>
<proteinExistence type="predicted"/>
<protein>
    <submittedName>
        <fullName evidence="1">Uncharacterized protein</fullName>
    </submittedName>
</protein>
<accession>A0A1I0G3J2</accession>
<name>A0A1I0G3J2_9GAMM</name>